<protein>
    <recommendedName>
        <fullName evidence="8">Pre-rRNA processing protein</fullName>
    </recommendedName>
</protein>
<dbReference type="OrthoDB" id="5596576at2759"/>
<feature type="region of interest" description="Disordered" evidence="1">
    <location>
        <begin position="1"/>
        <end position="72"/>
    </location>
</feature>
<keyword evidence="2" id="KW-0812">Transmembrane</keyword>
<dbReference type="AlphaFoldDB" id="A0A2C5X1D3"/>
<dbReference type="Pfam" id="PF26150">
    <property type="entry name" value="LEA-2_4"/>
    <property type="match status" value="1"/>
</dbReference>
<evidence type="ECO:0000256" key="2">
    <source>
        <dbReference type="SAM" id="Phobius"/>
    </source>
</evidence>
<feature type="compositionally biased region" description="Polar residues" evidence="1">
    <location>
        <begin position="8"/>
        <end position="18"/>
    </location>
</feature>
<reference evidence="6 7" key="2">
    <citation type="journal article" date="2013" name="IMA Fungus">
        <title>IMA Genome-F 1: Ceratocystis fimbriata: Draft nuclear genome sequence for the plant pathogen, Ceratocystis fimbriata.</title>
        <authorList>
            <person name="Wilken P.M."/>
            <person name="Steenkamp E.T."/>
            <person name="Wingfield M.J."/>
            <person name="de Beer Z.W."/>
            <person name="Wingfield B.D."/>
        </authorList>
    </citation>
    <scope>NUCLEOTIDE SEQUENCE [LARGE SCALE GENOMIC DNA]</scope>
    <source>
        <strain evidence="6 7">CBS 114723</strain>
    </source>
</reference>
<evidence type="ECO:0000313" key="7">
    <source>
        <dbReference type="Proteomes" id="UP000222788"/>
    </source>
</evidence>
<dbReference type="PANTHER" id="PTHR35895">
    <property type="entry name" value="CHROMOSOME 16, WHOLE GENOME SHOTGUN SEQUENCE"/>
    <property type="match status" value="1"/>
</dbReference>
<proteinExistence type="predicted"/>
<sequence>MTSPPSPTGSALGQDPSPSKTPSPNPIFDDDDHIPSDEVSPLLGATIPRRYDGVASSSQEPSDDTNDSSKLASTKASRKSLASTIAIALLGLVSLLAIVGVFVLPHNVESYVKQAAVLEPTNLAIESVTSDGIRARIGATFQLDSRRVTEDTPRKVGTFATWAVRKLATAETRLHLYYADSTNTDLNNKLLGSLVVPPLAINLVDGRVTHLNFITDIVPGDAEVFRSLANQWLHGQLGAIKVIGKANVTVKTGAIPLGTHAVAESLSIEAGDIPAIPKYTISRLEFRDVGNSAVGADVAVTAYNRHPIQASIPSLAFDVLIPDCNPLDPYLVVSRATTDQVLVSPSSNVTASAHAVIHQLPKSIMRVCPKSTSSPLDEFLHHYMNGHDATVFIRGSRTPAKGTPAWIGALLSELMVPVPFPSHSFDDVIKDFSLTDVDFTLPDLFAEPGSPEADPKVSGTIHVVAALPKQLNFDINVTNIRASANVSYQSHKFGELHLKKWHAANSTKVHDDVTGESDLEIYSRIKSAPLTITDSDVFSEVIQEVLFGNGDIILDADATVDVKVTTALGEVIIRDVPASGQIPVKNLPGDSLGKSLEPQISELRIIESSSAAITLSAVVNITNPAPYSASIPYINIHLLKNGSVLGNTTLRNVNITRGRNLNIPVSAIWAPEDAGLDARKTGVDLISGYLSSYNTTITAKLHPQSIPACPIIGQSLSNISINATVPRLSAPRDGHSPDDGSKTGRGKGEFIRDATFHLFTSTATFTLVSPLQYDTITLRSVNATAFWNHTEPVGEINYDYSFDAPPGASTTPRLPVDWSVGSVGYNELLGAMGGKLKLDARANVTVAIGAYEETLWYVGRGIGATVRL</sequence>
<feature type="region of interest" description="Disordered" evidence="1">
    <location>
        <begin position="727"/>
        <end position="746"/>
    </location>
</feature>
<gene>
    <name evidence="6" type="ORF">CFIMG_003134RA</name>
</gene>
<evidence type="ECO:0008006" key="8">
    <source>
        <dbReference type="Google" id="ProtNLM"/>
    </source>
</evidence>
<keyword evidence="2" id="KW-1133">Transmembrane helix</keyword>
<name>A0A2C5X1D3_9PEZI</name>
<comment type="caution">
    <text evidence="6">The sequence shown here is derived from an EMBL/GenBank/DDBJ whole genome shotgun (WGS) entry which is preliminary data.</text>
</comment>
<keyword evidence="7" id="KW-1185">Reference proteome</keyword>
<evidence type="ECO:0000259" key="4">
    <source>
        <dbReference type="Pfam" id="PF26150"/>
    </source>
</evidence>
<dbReference type="EMBL" id="APWK03000073">
    <property type="protein sequence ID" value="PHH52255.1"/>
    <property type="molecule type" value="Genomic_DNA"/>
</dbReference>
<feature type="compositionally biased region" description="Basic and acidic residues" evidence="1">
    <location>
        <begin position="730"/>
        <end position="746"/>
    </location>
</feature>
<feature type="transmembrane region" description="Helical" evidence="2">
    <location>
        <begin position="80"/>
        <end position="104"/>
    </location>
</feature>
<organism evidence="6 7">
    <name type="scientific">Ceratocystis fimbriata CBS 114723</name>
    <dbReference type="NCBI Taxonomy" id="1035309"/>
    <lineage>
        <taxon>Eukaryota</taxon>
        <taxon>Fungi</taxon>
        <taxon>Dikarya</taxon>
        <taxon>Ascomycota</taxon>
        <taxon>Pezizomycotina</taxon>
        <taxon>Sordariomycetes</taxon>
        <taxon>Hypocreomycetidae</taxon>
        <taxon>Microascales</taxon>
        <taxon>Ceratocystidaceae</taxon>
        <taxon>Ceratocystis</taxon>
    </lineage>
</organism>
<accession>A0A2C5X1D3</accession>
<feature type="domain" description="Tag1 C-terminal" evidence="3">
    <location>
        <begin position="472"/>
        <end position="585"/>
    </location>
</feature>
<dbReference type="PANTHER" id="PTHR35895:SF3">
    <property type="entry name" value="PRE-RRNA PROCESSING PROTEIN"/>
    <property type="match status" value="1"/>
</dbReference>
<dbReference type="Pfam" id="PF26153">
    <property type="entry name" value="LEA-2L_5"/>
    <property type="match status" value="1"/>
</dbReference>
<dbReference type="Pfam" id="PF22786">
    <property type="entry name" value="Tag1_C"/>
    <property type="match status" value="1"/>
</dbReference>
<evidence type="ECO:0000256" key="1">
    <source>
        <dbReference type="SAM" id="MobiDB-lite"/>
    </source>
</evidence>
<dbReference type="InterPro" id="IPR059065">
    <property type="entry name" value="Ig_Tag1-like_4th"/>
</dbReference>
<dbReference type="InterPro" id="IPR055011">
    <property type="entry name" value="Tag1_C"/>
</dbReference>
<dbReference type="GO" id="GO:0000329">
    <property type="term" value="C:fungal-type vacuole membrane"/>
    <property type="evidence" value="ECO:0007669"/>
    <property type="project" value="InterPro"/>
</dbReference>
<dbReference type="InterPro" id="IPR059066">
    <property type="entry name" value="Ig_Tag1-like_5th"/>
</dbReference>
<feature type="domain" description="Tag1-like fifth Ig-like" evidence="5">
    <location>
        <begin position="746"/>
        <end position="856"/>
    </location>
</feature>
<feature type="domain" description="Tag1-like fourth Ig-like" evidence="4">
    <location>
        <begin position="597"/>
        <end position="712"/>
    </location>
</feature>
<evidence type="ECO:0000259" key="3">
    <source>
        <dbReference type="Pfam" id="PF22786"/>
    </source>
</evidence>
<reference evidence="6 7" key="1">
    <citation type="journal article" date="2013" name="Fungal Biol.">
        <title>Analysis of microsatellite markers in the genome of the plant pathogen Ceratocystis fimbriata.</title>
        <authorList>
            <person name="Simpson M.C."/>
            <person name="Wilken P.M."/>
            <person name="Coetzee M.P."/>
            <person name="Wingfield M.J."/>
            <person name="Wingfield B.D."/>
        </authorList>
    </citation>
    <scope>NUCLEOTIDE SEQUENCE [LARGE SCALE GENOMIC DNA]</scope>
    <source>
        <strain evidence="6 7">CBS 114723</strain>
    </source>
</reference>
<evidence type="ECO:0000313" key="6">
    <source>
        <dbReference type="EMBL" id="PHH52255.1"/>
    </source>
</evidence>
<keyword evidence="2" id="KW-0472">Membrane</keyword>
<dbReference type="Proteomes" id="UP000222788">
    <property type="component" value="Unassembled WGS sequence"/>
</dbReference>
<evidence type="ECO:0000259" key="5">
    <source>
        <dbReference type="Pfam" id="PF26153"/>
    </source>
</evidence>
<dbReference type="Pfam" id="PF26174">
    <property type="entry name" value="LEA-2_1"/>
    <property type="match status" value="1"/>
</dbReference>
<dbReference type="InterPro" id="IPR046368">
    <property type="entry name" value="Tag1"/>
</dbReference>